<evidence type="ECO:0000256" key="2">
    <source>
        <dbReference type="SAM" id="SignalP"/>
    </source>
</evidence>
<evidence type="ECO:0000256" key="1">
    <source>
        <dbReference type="ARBA" id="ARBA00022729"/>
    </source>
</evidence>
<name>A0A921KLH7_9ACTN</name>
<feature type="chain" id="PRO_5038843922" evidence="2">
    <location>
        <begin position="24"/>
        <end position="318"/>
    </location>
</feature>
<dbReference type="RefSeq" id="WP_274959127.1">
    <property type="nucleotide sequence ID" value="NZ_DYWQ01000090.1"/>
</dbReference>
<reference evidence="4" key="2">
    <citation type="submission" date="2021-09" db="EMBL/GenBank/DDBJ databases">
        <authorList>
            <person name="Gilroy R."/>
        </authorList>
    </citation>
    <scope>NUCLEOTIDE SEQUENCE</scope>
    <source>
        <strain evidence="4">CHK124-7917</strain>
    </source>
</reference>
<comment type="caution">
    <text evidence="4">The sequence shown here is derived from an EMBL/GenBank/DDBJ whole genome shotgun (WGS) entry which is preliminary data.</text>
</comment>
<evidence type="ECO:0000259" key="3">
    <source>
        <dbReference type="SMART" id="SM00062"/>
    </source>
</evidence>
<dbReference type="PROSITE" id="PS51257">
    <property type="entry name" value="PROKAR_LIPOPROTEIN"/>
    <property type="match status" value="1"/>
</dbReference>
<protein>
    <submittedName>
        <fullName evidence="4">Transporter substrate-binding domain-containing protein</fullName>
    </submittedName>
</protein>
<feature type="signal peptide" evidence="2">
    <location>
        <begin position="1"/>
        <end position="23"/>
    </location>
</feature>
<organism evidence="4 5">
    <name type="scientific">Thermophilibacter provencensis</name>
    <dbReference type="NCBI Taxonomy" id="1852386"/>
    <lineage>
        <taxon>Bacteria</taxon>
        <taxon>Bacillati</taxon>
        <taxon>Actinomycetota</taxon>
        <taxon>Coriobacteriia</taxon>
        <taxon>Coriobacteriales</taxon>
        <taxon>Atopobiaceae</taxon>
        <taxon>Thermophilibacter</taxon>
    </lineage>
</organism>
<dbReference type="EMBL" id="DYWQ01000090">
    <property type="protein sequence ID" value="HJF45338.1"/>
    <property type="molecule type" value="Genomic_DNA"/>
</dbReference>
<proteinExistence type="predicted"/>
<dbReference type="InterPro" id="IPR001638">
    <property type="entry name" value="Solute-binding_3/MltF_N"/>
</dbReference>
<dbReference type="PANTHER" id="PTHR35936">
    <property type="entry name" value="MEMBRANE-BOUND LYTIC MUREIN TRANSGLYCOSYLASE F"/>
    <property type="match status" value="1"/>
</dbReference>
<dbReference type="Gene3D" id="3.40.190.10">
    <property type="entry name" value="Periplasmic binding protein-like II"/>
    <property type="match status" value="2"/>
</dbReference>
<dbReference type="AlphaFoldDB" id="A0A921KLH7"/>
<evidence type="ECO:0000313" key="4">
    <source>
        <dbReference type="EMBL" id="HJF45338.1"/>
    </source>
</evidence>
<dbReference type="SUPFAM" id="SSF53850">
    <property type="entry name" value="Periplasmic binding protein-like II"/>
    <property type="match status" value="1"/>
</dbReference>
<evidence type="ECO:0000313" key="5">
    <source>
        <dbReference type="Proteomes" id="UP000697330"/>
    </source>
</evidence>
<gene>
    <name evidence="4" type="ORF">K8U72_06085</name>
</gene>
<reference evidence="4" key="1">
    <citation type="journal article" date="2021" name="PeerJ">
        <title>Extensive microbial diversity within the chicken gut microbiome revealed by metagenomics and culture.</title>
        <authorList>
            <person name="Gilroy R."/>
            <person name="Ravi A."/>
            <person name="Getino M."/>
            <person name="Pursley I."/>
            <person name="Horton D.L."/>
            <person name="Alikhan N.F."/>
            <person name="Baker D."/>
            <person name="Gharbi K."/>
            <person name="Hall N."/>
            <person name="Watson M."/>
            <person name="Adriaenssens E.M."/>
            <person name="Foster-Nyarko E."/>
            <person name="Jarju S."/>
            <person name="Secka A."/>
            <person name="Antonio M."/>
            <person name="Oren A."/>
            <person name="Chaudhuri R.R."/>
            <person name="La Ragione R."/>
            <person name="Hildebrand F."/>
            <person name="Pallen M.J."/>
        </authorList>
    </citation>
    <scope>NUCLEOTIDE SEQUENCE</scope>
    <source>
        <strain evidence="4">CHK124-7917</strain>
    </source>
</reference>
<feature type="domain" description="Solute-binding protein family 3/N-terminal" evidence="3">
    <location>
        <begin position="88"/>
        <end position="304"/>
    </location>
</feature>
<dbReference type="SMART" id="SM00062">
    <property type="entry name" value="PBPb"/>
    <property type="match status" value="1"/>
</dbReference>
<dbReference type="Proteomes" id="UP000697330">
    <property type="component" value="Unassembled WGS sequence"/>
</dbReference>
<accession>A0A921KLH7</accession>
<sequence>MKRNRTNTIISVVGAALSLALLAGCSGVPTEVTDALGGAGEALSGVGQAIGGAVDGLLDETSVAEAREQRRADLTPALSDADLKTPGTLTVGIEAAESAPLAFSATDGSLVGIDVDTAYALADELGMANVEIVSVQNASAALASNCDVVMGVEAGSATDVTVLGSYAQSALGVFAATEVTAPIAAADLSGKTVGVQANSVSQSTLASLGLGAVEQTFSNLNEAFDALASGSVDYVVCDAYAGAYLSCTYDAGFFAGTLDAPVAVGVGVSSSASQGLQSSVQAALDAIQGNDVADIAKTRWIGVFPALTEASRLSGVAV</sequence>
<keyword evidence="1 2" id="KW-0732">Signal</keyword>